<dbReference type="InterPro" id="IPR014748">
    <property type="entry name" value="Enoyl-CoA_hydra_C"/>
</dbReference>
<dbReference type="SMART" id="SM00298">
    <property type="entry name" value="CHROMO"/>
    <property type="match status" value="1"/>
</dbReference>
<sequence length="844" mass="94330">MAVDALRFYEVEKLLDKRTTSDLCTEYLVRWKGFTQEWDTWEPMSNLWDCEKVIQEFENNLKSRTHEHAKKLIKKSKMGKVRGALQTKGKKPGSSKMSKVSTSHKREIHLVQTHLGTKTNQATNEKSAMKKGHSPAKEKKSETCSPTLKTVLKLKTKAKPKKKRKHDEKESPKSRGVKKLSFISKKAKNTKYCPGKFKKIATVQQVDDQQVHVNGEASFLIRKNAGENITPSKEKKVLKVHKVSDKKNKESVIKTSKSTSKSDSLKKKSLPENISIFNKNKKEEKKEVTSSAKNTPKKLELMSKAINVKKSKSPILGGKVLKISVEKFNGSPDITQMGLSPNEKTTSGKKAGKVTSTPKAKSRNAQNSHEIKSKKRKREKQDEVFVVTDSDTDDDDVLYSLAEVDTPIENVSKYSPKLMSDLDSTAAKDGSVNFKKFSVKKVKKSASTSGQSQAEPSGISKAKRMRLIDSMKHKKHNSATRPISPTPLFTTVKPITANYVKPSSSDSPASLDKYDHGEMSHYQYIPATVIPISPSSMTYQVILDNLHTQLQPKKGVKRKETDSVTITAASAGDVERRLSIRQSECAFRYKEIVVKKCQKYTQIWLNTHTTMKNALNPQVIQEAMAALNSAKYDDSSLVMFSGLGNVFCSGIDLHFLISGDRRMAARQMVDALREFTKALIMFSKPIVAVVTGPAIGLGMTMLPLCDVVYASDKATFYLPYAQLGQTPEGCATYTLPQAMGMAMANELLMGSRKITAIEACQLGLVSQVFWPTSMMQEVIPRIQNMAVLSSKALETTKLLIRSHQRTKLDLTNESESNLLLERWLSPECQKSIEEYIANEKNYSF</sequence>
<evidence type="ECO:0000313" key="6">
    <source>
        <dbReference type="Proteomes" id="UP001634394"/>
    </source>
</evidence>
<feature type="compositionally biased region" description="Basic residues" evidence="3">
    <location>
        <begin position="152"/>
        <end position="166"/>
    </location>
</feature>
<dbReference type="CDD" id="cd06558">
    <property type="entry name" value="crotonase-like"/>
    <property type="match status" value="1"/>
</dbReference>
<gene>
    <name evidence="5" type="ORF">ACJMK2_010355</name>
</gene>
<feature type="region of interest" description="Disordered" evidence="3">
    <location>
        <begin position="74"/>
        <end position="177"/>
    </location>
</feature>
<evidence type="ECO:0000256" key="2">
    <source>
        <dbReference type="ARBA" id="ARBA00023242"/>
    </source>
</evidence>
<evidence type="ECO:0000256" key="3">
    <source>
        <dbReference type="SAM" id="MobiDB-lite"/>
    </source>
</evidence>
<feature type="compositionally biased region" description="Polar residues" evidence="3">
    <location>
        <begin position="114"/>
        <end position="126"/>
    </location>
</feature>
<dbReference type="GO" id="GO:0005634">
    <property type="term" value="C:nucleus"/>
    <property type="evidence" value="ECO:0007669"/>
    <property type="project" value="UniProtKB-SubCell"/>
</dbReference>
<dbReference type="InterPro" id="IPR051053">
    <property type="entry name" value="ECH/Chromodomain_protein"/>
</dbReference>
<feature type="domain" description="Chromo" evidence="4">
    <location>
        <begin position="9"/>
        <end position="69"/>
    </location>
</feature>
<evidence type="ECO:0000313" key="5">
    <source>
        <dbReference type="EMBL" id="KAL3860199.1"/>
    </source>
</evidence>
<protein>
    <recommendedName>
        <fullName evidence="4">Chromo domain-containing protein</fullName>
    </recommendedName>
</protein>
<dbReference type="Proteomes" id="UP001634394">
    <property type="component" value="Unassembled WGS sequence"/>
</dbReference>
<accession>A0ABD3VF37</accession>
<comment type="caution">
    <text evidence="5">The sequence shown here is derived from an EMBL/GenBank/DDBJ whole genome shotgun (WGS) entry which is preliminary data.</text>
</comment>
<dbReference type="PROSITE" id="PS00598">
    <property type="entry name" value="CHROMO_1"/>
    <property type="match status" value="1"/>
</dbReference>
<feature type="region of interest" description="Disordered" evidence="3">
    <location>
        <begin position="246"/>
        <end position="267"/>
    </location>
</feature>
<dbReference type="PROSITE" id="PS50013">
    <property type="entry name" value="CHROMO_2"/>
    <property type="match status" value="1"/>
</dbReference>
<evidence type="ECO:0000259" key="4">
    <source>
        <dbReference type="PROSITE" id="PS50013"/>
    </source>
</evidence>
<dbReference type="Gene3D" id="2.40.50.40">
    <property type="match status" value="1"/>
</dbReference>
<proteinExistence type="predicted"/>
<dbReference type="SUPFAM" id="SSF54160">
    <property type="entry name" value="Chromo domain-like"/>
    <property type="match status" value="1"/>
</dbReference>
<organism evidence="5 6">
    <name type="scientific">Sinanodonta woodiana</name>
    <name type="common">Chinese pond mussel</name>
    <name type="synonym">Anodonta woodiana</name>
    <dbReference type="NCBI Taxonomy" id="1069815"/>
    <lineage>
        <taxon>Eukaryota</taxon>
        <taxon>Metazoa</taxon>
        <taxon>Spiralia</taxon>
        <taxon>Lophotrochozoa</taxon>
        <taxon>Mollusca</taxon>
        <taxon>Bivalvia</taxon>
        <taxon>Autobranchia</taxon>
        <taxon>Heteroconchia</taxon>
        <taxon>Palaeoheterodonta</taxon>
        <taxon>Unionida</taxon>
        <taxon>Unionoidea</taxon>
        <taxon>Unionidae</taxon>
        <taxon>Unioninae</taxon>
        <taxon>Sinanodonta</taxon>
    </lineage>
</organism>
<keyword evidence="2" id="KW-0539">Nucleus</keyword>
<dbReference type="InterPro" id="IPR000953">
    <property type="entry name" value="Chromo/chromo_shadow_dom"/>
</dbReference>
<dbReference type="AlphaFoldDB" id="A0ABD3VF37"/>
<feature type="compositionally biased region" description="Polar residues" evidence="3">
    <location>
        <begin position="354"/>
        <end position="368"/>
    </location>
</feature>
<dbReference type="InterPro" id="IPR023779">
    <property type="entry name" value="Chromodomain_CS"/>
</dbReference>
<keyword evidence="6" id="KW-1185">Reference proteome</keyword>
<dbReference type="CDD" id="cd00024">
    <property type="entry name" value="CD_CSD"/>
    <property type="match status" value="1"/>
</dbReference>
<dbReference type="Gene3D" id="1.10.12.10">
    <property type="entry name" value="Lyase 2-enoyl-coa Hydratase, Chain A, domain 2"/>
    <property type="match status" value="1"/>
</dbReference>
<dbReference type="SUPFAM" id="SSF52096">
    <property type="entry name" value="ClpP/crotonase"/>
    <property type="match status" value="1"/>
</dbReference>
<dbReference type="InterPro" id="IPR016197">
    <property type="entry name" value="Chromo-like_dom_sf"/>
</dbReference>
<dbReference type="PANTHER" id="PTHR43684:SF11">
    <property type="entry name" value="CHROMO DOMAIN-CONTAINING PROTEIN"/>
    <property type="match status" value="1"/>
</dbReference>
<dbReference type="Gene3D" id="3.90.226.10">
    <property type="entry name" value="2-enoyl-CoA Hydratase, Chain A, domain 1"/>
    <property type="match status" value="1"/>
</dbReference>
<dbReference type="Pfam" id="PF00385">
    <property type="entry name" value="Chromo"/>
    <property type="match status" value="1"/>
</dbReference>
<dbReference type="PANTHER" id="PTHR43684">
    <property type="match status" value="1"/>
</dbReference>
<dbReference type="Pfam" id="PF00378">
    <property type="entry name" value="ECH_1"/>
    <property type="match status" value="1"/>
</dbReference>
<dbReference type="EMBL" id="JBJQND010000012">
    <property type="protein sequence ID" value="KAL3860199.1"/>
    <property type="molecule type" value="Genomic_DNA"/>
</dbReference>
<feature type="compositionally biased region" description="Polar residues" evidence="3">
    <location>
        <begin position="332"/>
        <end position="345"/>
    </location>
</feature>
<comment type="subcellular location">
    <subcellularLocation>
        <location evidence="1">Nucleus</location>
    </subcellularLocation>
</comment>
<evidence type="ECO:0000256" key="1">
    <source>
        <dbReference type="ARBA" id="ARBA00004123"/>
    </source>
</evidence>
<dbReference type="InterPro" id="IPR023780">
    <property type="entry name" value="Chromo_domain"/>
</dbReference>
<name>A0ABD3VF37_SINWO</name>
<dbReference type="InterPro" id="IPR029045">
    <property type="entry name" value="ClpP/crotonase-like_dom_sf"/>
</dbReference>
<feature type="region of interest" description="Disordered" evidence="3">
    <location>
        <begin position="331"/>
        <end position="383"/>
    </location>
</feature>
<dbReference type="InterPro" id="IPR001753">
    <property type="entry name" value="Enoyl-CoA_hydra/iso"/>
</dbReference>
<reference evidence="5 6" key="1">
    <citation type="submission" date="2024-11" db="EMBL/GenBank/DDBJ databases">
        <title>Chromosome-level genome assembly of the freshwater bivalve Anodonta woodiana.</title>
        <authorList>
            <person name="Chen X."/>
        </authorList>
    </citation>
    <scope>NUCLEOTIDE SEQUENCE [LARGE SCALE GENOMIC DNA]</scope>
    <source>
        <strain evidence="5">MN2024</strain>
        <tissue evidence="5">Gills</tissue>
    </source>
</reference>